<dbReference type="GO" id="GO:0003824">
    <property type="term" value="F:catalytic activity"/>
    <property type="evidence" value="ECO:0007669"/>
    <property type="project" value="InterPro"/>
</dbReference>
<dbReference type="SUPFAM" id="SSF53335">
    <property type="entry name" value="S-adenosyl-L-methionine-dependent methyltransferases"/>
    <property type="match status" value="1"/>
</dbReference>
<dbReference type="GO" id="GO:0046872">
    <property type="term" value="F:metal ion binding"/>
    <property type="evidence" value="ECO:0007669"/>
    <property type="project" value="UniProtKB-KW"/>
</dbReference>
<evidence type="ECO:0000313" key="7">
    <source>
        <dbReference type="EMBL" id="HEC73616.1"/>
    </source>
</evidence>
<evidence type="ECO:0000256" key="5">
    <source>
        <dbReference type="ARBA" id="ARBA00023014"/>
    </source>
</evidence>
<dbReference type="Gene3D" id="3.20.20.70">
    <property type="entry name" value="Aldolase class I"/>
    <property type="match status" value="1"/>
</dbReference>
<gene>
    <name evidence="7" type="ORF">ENI26_04490</name>
</gene>
<proteinExistence type="predicted"/>
<dbReference type="InterPro" id="IPR058240">
    <property type="entry name" value="rSAM_sf"/>
</dbReference>
<evidence type="ECO:0000256" key="2">
    <source>
        <dbReference type="ARBA" id="ARBA00022691"/>
    </source>
</evidence>
<sequence length="437" mass="49405">MEKSAISRIPYDFNGFQTYVNHHDDPIYIFGADIVGKMVAELFKYHQIPVTAFVDNNKNKCHAPIGGIPVLHAPTIASHNKNAIILIASTYIADIIAQVEEMGFMNWLPIYKILEDNSDKNLESFLVGDLRFNHSGGAFTEDFDSFVLSNMINSQKKYLDPDRLYIRSIDLVISERCSLKCKDCSNLMQFYENPINISVEELQQNLEDLCAVADEINEIRIIGGDPFMNKDCDKAIQMAASYPQVNKVVVYTNGTICPPEHKIAAMAHEKTFVFITTYGELSRKSNQLGDILKKYNIPFNIQDAYGWTDCGDIKQYDRSEEELEQVFRFCCAKHFTTLTDGKLFRCPFAANAERLSAMPASNENYISIDGAAALSAQALQQLKNKARHYLREISSIPACNTCNGRTYGDPEIEPGIQTKKAIRYEKYDRVIEIKALS</sequence>
<dbReference type="SFLD" id="SFLDS00029">
    <property type="entry name" value="Radical_SAM"/>
    <property type="match status" value="1"/>
</dbReference>
<dbReference type="Pfam" id="PF04055">
    <property type="entry name" value="Radical_SAM"/>
    <property type="match status" value="1"/>
</dbReference>
<dbReference type="GO" id="GO:0051536">
    <property type="term" value="F:iron-sulfur cluster binding"/>
    <property type="evidence" value="ECO:0007669"/>
    <property type="project" value="UniProtKB-KW"/>
</dbReference>
<feature type="domain" description="Radical SAM core" evidence="6">
    <location>
        <begin position="172"/>
        <end position="270"/>
    </location>
</feature>
<evidence type="ECO:0000259" key="6">
    <source>
        <dbReference type="Pfam" id="PF04055"/>
    </source>
</evidence>
<evidence type="ECO:0000256" key="1">
    <source>
        <dbReference type="ARBA" id="ARBA00001966"/>
    </source>
</evidence>
<evidence type="ECO:0000256" key="4">
    <source>
        <dbReference type="ARBA" id="ARBA00023004"/>
    </source>
</evidence>
<dbReference type="SUPFAM" id="SSF102114">
    <property type="entry name" value="Radical SAM enzymes"/>
    <property type="match status" value="1"/>
</dbReference>
<reference evidence="7" key="1">
    <citation type="journal article" date="2020" name="mSystems">
        <title>Genome- and Community-Level Interaction Insights into Carbon Utilization and Element Cycling Functions of Hydrothermarchaeota in Hydrothermal Sediment.</title>
        <authorList>
            <person name="Zhou Z."/>
            <person name="Liu Y."/>
            <person name="Xu W."/>
            <person name="Pan J."/>
            <person name="Luo Z.H."/>
            <person name="Li M."/>
        </authorList>
    </citation>
    <scope>NUCLEOTIDE SEQUENCE [LARGE SCALE GENOMIC DNA]</scope>
    <source>
        <strain evidence="7">HyVt-380</strain>
    </source>
</reference>
<accession>A0A7C1W471</accession>
<evidence type="ECO:0000256" key="3">
    <source>
        <dbReference type="ARBA" id="ARBA00022723"/>
    </source>
</evidence>
<keyword evidence="2" id="KW-0949">S-adenosyl-L-methionine</keyword>
<comment type="cofactor">
    <cofactor evidence="1">
        <name>[4Fe-4S] cluster</name>
        <dbReference type="ChEBI" id="CHEBI:49883"/>
    </cofactor>
</comment>
<dbReference type="InterPro" id="IPR029063">
    <property type="entry name" value="SAM-dependent_MTases_sf"/>
</dbReference>
<organism evidence="7">
    <name type="scientific">Methylophaga aminisulfidivorans</name>
    <dbReference type="NCBI Taxonomy" id="230105"/>
    <lineage>
        <taxon>Bacteria</taxon>
        <taxon>Pseudomonadati</taxon>
        <taxon>Pseudomonadota</taxon>
        <taxon>Gammaproteobacteria</taxon>
        <taxon>Thiotrichales</taxon>
        <taxon>Piscirickettsiaceae</taxon>
        <taxon>Methylophaga</taxon>
    </lineage>
</organism>
<dbReference type="CDD" id="cd01335">
    <property type="entry name" value="Radical_SAM"/>
    <property type="match status" value="1"/>
</dbReference>
<name>A0A7C1W471_9GAMM</name>
<dbReference type="InterPro" id="IPR007197">
    <property type="entry name" value="rSAM"/>
</dbReference>
<dbReference type="EMBL" id="DRHY01000094">
    <property type="protein sequence ID" value="HEC73616.1"/>
    <property type="molecule type" value="Genomic_DNA"/>
</dbReference>
<keyword evidence="4" id="KW-0408">Iron</keyword>
<dbReference type="AlphaFoldDB" id="A0A7C1W471"/>
<dbReference type="Gene3D" id="3.40.50.720">
    <property type="entry name" value="NAD(P)-binding Rossmann-like Domain"/>
    <property type="match status" value="1"/>
</dbReference>
<dbReference type="InterPro" id="IPR013785">
    <property type="entry name" value="Aldolase_TIM"/>
</dbReference>
<keyword evidence="5" id="KW-0411">Iron-sulfur</keyword>
<protein>
    <submittedName>
        <fullName evidence="7">Radical SAM protein</fullName>
    </submittedName>
</protein>
<comment type="caution">
    <text evidence="7">The sequence shown here is derived from an EMBL/GenBank/DDBJ whole genome shotgun (WGS) entry which is preliminary data.</text>
</comment>
<keyword evidence="3" id="KW-0479">Metal-binding</keyword>
<dbReference type="Proteomes" id="UP000886384">
    <property type="component" value="Unassembled WGS sequence"/>
</dbReference>